<feature type="transmembrane region" description="Helical" evidence="1">
    <location>
        <begin position="34"/>
        <end position="54"/>
    </location>
</feature>
<comment type="caution">
    <text evidence="3">The sequence shown here is derived from an EMBL/GenBank/DDBJ whole genome shotgun (WGS) entry which is preliminary data.</text>
</comment>
<protein>
    <submittedName>
        <fullName evidence="3">PACE efflux transporter</fullName>
    </submittedName>
</protein>
<proteinExistence type="predicted"/>
<keyword evidence="1" id="KW-1133">Transmembrane helix</keyword>
<dbReference type="AlphaFoldDB" id="A0A437QCI5"/>
<keyword evidence="1" id="KW-0472">Membrane</keyword>
<dbReference type="EMBL" id="SACQ01000001">
    <property type="protein sequence ID" value="RVU32254.1"/>
    <property type="molecule type" value="Genomic_DNA"/>
</dbReference>
<dbReference type="InterPro" id="IPR007896">
    <property type="entry name" value="BTP_bacteria"/>
</dbReference>
<feature type="transmembrane region" description="Helical" evidence="1">
    <location>
        <begin position="75"/>
        <end position="96"/>
    </location>
</feature>
<keyword evidence="4" id="KW-1185">Reference proteome</keyword>
<dbReference type="Proteomes" id="UP000282818">
    <property type="component" value="Unassembled WGS sequence"/>
</dbReference>
<feature type="domain" description="Chlorhexidine efflux transporter" evidence="2">
    <location>
        <begin position="1"/>
        <end position="62"/>
    </location>
</feature>
<evidence type="ECO:0000313" key="4">
    <source>
        <dbReference type="Proteomes" id="UP000282818"/>
    </source>
</evidence>
<keyword evidence="1" id="KW-0812">Transmembrane</keyword>
<evidence type="ECO:0000313" key="3">
    <source>
        <dbReference type="EMBL" id="RVU32254.1"/>
    </source>
</evidence>
<dbReference type="Pfam" id="PF05232">
    <property type="entry name" value="BTP"/>
    <property type="match status" value="2"/>
</dbReference>
<organism evidence="3 4">
    <name type="scientific">Neptunomonas marina</name>
    <dbReference type="NCBI Taxonomy" id="1815562"/>
    <lineage>
        <taxon>Bacteria</taxon>
        <taxon>Pseudomonadati</taxon>
        <taxon>Pseudomonadota</taxon>
        <taxon>Gammaproteobacteria</taxon>
        <taxon>Oceanospirillales</taxon>
        <taxon>Oceanospirillaceae</taxon>
        <taxon>Neptunomonas</taxon>
    </lineage>
</organism>
<evidence type="ECO:0000259" key="2">
    <source>
        <dbReference type="Pfam" id="PF05232"/>
    </source>
</evidence>
<gene>
    <name evidence="3" type="ORF">EOE65_00965</name>
</gene>
<feature type="domain" description="Chlorhexidine efflux transporter" evidence="2">
    <location>
        <begin position="69"/>
        <end position="132"/>
    </location>
</feature>
<dbReference type="RefSeq" id="WP_127692423.1">
    <property type="nucleotide sequence ID" value="NZ_SACQ01000001.1"/>
</dbReference>
<reference evidence="3 4" key="1">
    <citation type="submission" date="2019-01" db="EMBL/GenBank/DDBJ databases">
        <authorList>
            <person name="Chen W.-M."/>
        </authorList>
    </citation>
    <scope>NUCLEOTIDE SEQUENCE [LARGE SCALE GENOMIC DNA]</scope>
    <source>
        <strain evidence="3 4">HPM-16</strain>
    </source>
</reference>
<dbReference type="InterPro" id="IPR058208">
    <property type="entry name" value="PACE"/>
</dbReference>
<evidence type="ECO:0000256" key="1">
    <source>
        <dbReference type="SAM" id="Phobius"/>
    </source>
</evidence>
<accession>A0A437QCI5</accession>
<name>A0A437QCI5_9GAMM</name>
<feature type="transmembrane region" description="Helical" evidence="1">
    <location>
        <begin position="102"/>
        <end position="124"/>
    </location>
</feature>
<sequence length="144" mass="16110">MSVMERIFHTLLFEAIALLLFVLLAGVVTQGDSATLAGLGIGMSLLAMMINFIYNWVFDHVAGADRAVRGLKLRLLHAGLFELSLMAVSLPVLMYVLKMDFWSVLVLDLGMVVFFLVYAFVFNWSYDLIRQRVRSDSPATLGEC</sequence>
<feature type="transmembrane region" description="Helical" evidence="1">
    <location>
        <begin position="7"/>
        <end position="28"/>
    </location>
</feature>
<dbReference type="NCBIfam" id="NF033664">
    <property type="entry name" value="PACE_transport"/>
    <property type="match status" value="1"/>
</dbReference>